<evidence type="ECO:0000256" key="2">
    <source>
        <dbReference type="SAM" id="Coils"/>
    </source>
</evidence>
<dbReference type="PANTHER" id="PTHR19305:SF9">
    <property type="entry name" value="SYNAPTOSOMAL-ASSOCIATED PROTEIN 29"/>
    <property type="match status" value="1"/>
</dbReference>
<evidence type="ECO:0000256" key="1">
    <source>
        <dbReference type="ARBA" id="ARBA00009480"/>
    </source>
</evidence>
<feature type="region of interest" description="Disordered" evidence="3">
    <location>
        <begin position="57"/>
        <end position="287"/>
    </location>
</feature>
<reference evidence="5 6" key="2">
    <citation type="submission" date="2019-11" db="EMBL/GenBank/DDBJ databases">
        <authorList>
            <person name="Lu H."/>
        </authorList>
    </citation>
    <scope>NUCLEOTIDE SEQUENCE [LARGE SCALE GENOMIC DNA]</scope>
    <source>
        <strain evidence="5 6">FIM1</strain>
    </source>
</reference>
<dbReference type="Gene3D" id="1.20.5.110">
    <property type="match status" value="2"/>
</dbReference>
<dbReference type="Proteomes" id="UP000422736">
    <property type="component" value="Chromosome 1"/>
</dbReference>
<feature type="compositionally biased region" description="Polar residues" evidence="3">
    <location>
        <begin position="121"/>
        <end position="197"/>
    </location>
</feature>
<accession>A0ABX6ERU0</accession>
<evidence type="ECO:0000313" key="6">
    <source>
        <dbReference type="Proteomes" id="UP000422736"/>
    </source>
</evidence>
<feature type="compositionally biased region" description="Basic and acidic residues" evidence="3">
    <location>
        <begin position="426"/>
        <end position="442"/>
    </location>
</feature>
<keyword evidence="2" id="KW-0175">Coiled coil</keyword>
<gene>
    <name evidence="5" type="primary">SEC9</name>
    <name evidence="5" type="ORF">FIM1_246</name>
</gene>
<evidence type="ECO:0000313" key="5">
    <source>
        <dbReference type="EMBL" id="QGN13604.1"/>
    </source>
</evidence>
<dbReference type="CDD" id="cd15886">
    <property type="entry name" value="SNARE_SEC9N"/>
    <property type="match status" value="1"/>
</dbReference>
<name>A0ABX6ERU0_KLUMA</name>
<feature type="compositionally biased region" description="Low complexity" evidence="3">
    <location>
        <begin position="443"/>
        <end position="453"/>
    </location>
</feature>
<feature type="compositionally biased region" description="Low complexity" evidence="3">
    <location>
        <begin position="230"/>
        <end position="242"/>
    </location>
</feature>
<dbReference type="CDD" id="cd15857">
    <property type="entry name" value="SNARE_SEC9C"/>
    <property type="match status" value="1"/>
</dbReference>
<dbReference type="PROSITE" id="PS50192">
    <property type="entry name" value="T_SNARE"/>
    <property type="match status" value="1"/>
</dbReference>
<dbReference type="SUPFAM" id="SSF58038">
    <property type="entry name" value="SNARE fusion complex"/>
    <property type="match status" value="2"/>
</dbReference>
<evidence type="ECO:0000259" key="4">
    <source>
        <dbReference type="PROSITE" id="PS50192"/>
    </source>
</evidence>
<comment type="similarity">
    <text evidence="1">Belongs to the SNAP-25 family.</text>
</comment>
<dbReference type="SMART" id="SM00397">
    <property type="entry name" value="t_SNARE"/>
    <property type="match status" value="2"/>
</dbReference>
<reference evidence="5 6" key="1">
    <citation type="submission" date="2016-03" db="EMBL/GenBank/DDBJ databases">
        <title>How can Kluyveromyces marxianus grow so fast - potential evolutionary course in Saccharomyces Complex revealed by comparative genomics.</title>
        <authorList>
            <person name="Mo W."/>
            <person name="Lu W."/>
            <person name="Yang X."/>
            <person name="Qi J."/>
            <person name="Lv H."/>
        </authorList>
    </citation>
    <scope>NUCLEOTIDE SEQUENCE [LARGE SCALE GENOMIC DNA]</scope>
    <source>
        <strain evidence="5 6">FIM1</strain>
    </source>
</reference>
<feature type="compositionally biased region" description="Polar residues" evidence="3">
    <location>
        <begin position="86"/>
        <end position="109"/>
    </location>
</feature>
<feature type="coiled-coil region" evidence="2">
    <location>
        <begin position="519"/>
        <end position="546"/>
    </location>
</feature>
<dbReference type="PANTHER" id="PTHR19305">
    <property type="entry name" value="SYNAPTOSOMAL ASSOCIATED PROTEIN"/>
    <property type="match status" value="1"/>
</dbReference>
<feature type="compositionally biased region" description="Polar residues" evidence="3">
    <location>
        <begin position="206"/>
        <end position="229"/>
    </location>
</feature>
<dbReference type="InterPro" id="IPR000727">
    <property type="entry name" value="T_SNARE_dom"/>
</dbReference>
<evidence type="ECO:0000256" key="3">
    <source>
        <dbReference type="SAM" id="MobiDB-lite"/>
    </source>
</evidence>
<keyword evidence="6" id="KW-1185">Reference proteome</keyword>
<protein>
    <submittedName>
        <fullName evidence="5">Protein transport protein SEC9</fullName>
    </submittedName>
</protein>
<proteinExistence type="inferred from homology"/>
<feature type="compositionally biased region" description="Basic and acidic residues" evidence="3">
    <location>
        <begin position="73"/>
        <end position="83"/>
    </location>
</feature>
<feature type="compositionally biased region" description="Basic and acidic residues" evidence="3">
    <location>
        <begin position="252"/>
        <end position="261"/>
    </location>
</feature>
<organism evidence="5 6">
    <name type="scientific">Kluyveromyces marxianus</name>
    <name type="common">Yeast</name>
    <name type="synonym">Candida kefyr</name>
    <dbReference type="NCBI Taxonomy" id="4911"/>
    <lineage>
        <taxon>Eukaryota</taxon>
        <taxon>Fungi</taxon>
        <taxon>Dikarya</taxon>
        <taxon>Ascomycota</taxon>
        <taxon>Saccharomycotina</taxon>
        <taxon>Saccharomycetes</taxon>
        <taxon>Saccharomycetales</taxon>
        <taxon>Saccharomycetaceae</taxon>
        <taxon>Kluyveromyces</taxon>
    </lineage>
</organism>
<dbReference type="EMBL" id="CP015054">
    <property type="protein sequence ID" value="QGN13604.1"/>
    <property type="molecule type" value="Genomic_DNA"/>
</dbReference>
<sequence>MGIKKFFKIKPPPEATVEENRDYLNELGIATKQDSTKRREKFAAYGKFANDRIRTNVYAPEGYAQYANPDTEPSDKADMDDLNKSPYDQVSMVNNRNTSAGVSNSSPYGNNYGAGNYVDPYSNSGPSPYGTNQYSQSSTNTPASDPYGSANTNTNTRYNDSSRQGYGNSYGNVYENTSPPANAYSTSALPNSNSYKSSGRAPSGNPYASVNATDPYISNSRSTSANAYGSTSSTPVPPRSSSNKGRGSAAQKEFDFERNKEDDDLDLNDTISQDKFGSGRGEDFDDLNHSIHENQRIGAGVSGAGGEPKGYQTFEDLQKQQQQQEQAEEDEEVDSIKQQIKFTKQSSVASTRNTLKMAQDAELAGMNTLGMLGHQSEKLNSVERNLNLMQIQNRVADDKVAELKKLNRNILAVHVSNPFNSKRRARETEEKIKTQRRLDKQAQQDLSSQLSQSTRRIEGVLSTDNGASEVRDRYQRQQVLEKSKRYQFENDEEDDEMELEIDRNLDKIGQISGRLKKLAIATGKEIDSQQERIQNIEENADDLDIKIHVNTTKLSNIR</sequence>
<feature type="domain" description="T-SNARE coiled-coil homology" evidence="4">
    <location>
        <begin position="495"/>
        <end position="557"/>
    </location>
</feature>
<feature type="region of interest" description="Disordered" evidence="3">
    <location>
        <begin position="421"/>
        <end position="455"/>
    </location>
</feature>